<dbReference type="PANTHER" id="PTHR43245">
    <property type="entry name" value="BIFUNCTIONAL POLYMYXIN RESISTANCE PROTEIN ARNA"/>
    <property type="match status" value="1"/>
</dbReference>
<dbReference type="RefSeq" id="WP_204064727.1">
    <property type="nucleotide sequence ID" value="NZ_BOOJ01000027.1"/>
</dbReference>
<dbReference type="Proteomes" id="UP000619788">
    <property type="component" value="Unassembled WGS sequence"/>
</dbReference>
<evidence type="ECO:0000259" key="2">
    <source>
        <dbReference type="Pfam" id="PF01370"/>
    </source>
</evidence>
<feature type="compositionally biased region" description="Pro residues" evidence="1">
    <location>
        <begin position="292"/>
        <end position="302"/>
    </location>
</feature>
<dbReference type="PANTHER" id="PTHR43245:SF13">
    <property type="entry name" value="UDP-D-APIOSE_UDP-D-XYLOSE SYNTHASE 2"/>
    <property type="match status" value="1"/>
</dbReference>
<dbReference type="AlphaFoldDB" id="A0A8J3WJ42"/>
<evidence type="ECO:0000313" key="3">
    <source>
        <dbReference type="EMBL" id="GIH92524.1"/>
    </source>
</evidence>
<dbReference type="InterPro" id="IPR036291">
    <property type="entry name" value="NAD(P)-bd_dom_sf"/>
</dbReference>
<name>A0A8J3WJ42_9ACTN</name>
<evidence type="ECO:0000313" key="4">
    <source>
        <dbReference type="Proteomes" id="UP000619788"/>
    </source>
</evidence>
<organism evidence="3 4">
    <name type="scientific">Planobispora siamensis</name>
    <dbReference type="NCBI Taxonomy" id="936338"/>
    <lineage>
        <taxon>Bacteria</taxon>
        <taxon>Bacillati</taxon>
        <taxon>Actinomycetota</taxon>
        <taxon>Actinomycetes</taxon>
        <taxon>Streptosporangiales</taxon>
        <taxon>Streptosporangiaceae</taxon>
        <taxon>Planobispora</taxon>
    </lineage>
</organism>
<accession>A0A8J3WJ42</accession>
<gene>
    <name evidence="3" type="primary">ytcB</name>
    <name evidence="3" type="ORF">Psi01_31540</name>
</gene>
<dbReference type="Gene3D" id="3.40.50.720">
    <property type="entry name" value="NAD(P)-binding Rossmann-like Domain"/>
    <property type="match status" value="1"/>
</dbReference>
<sequence>MVTGSAGFIGRALVETLLSSGEKVVGIDRVAQPPRPGLTVLTADLLAGDELVRAALRDADVVYHLAGCPGVRDRGHDVARRRRRDNVRAGAHVLAVVPPHVPLLVVSSSSVYGGARGGRPSHEADPLRPVGGYARSKAVLERLCAERLARGGRTTVVRPFTVAGEGQRPDMALSLWLEATRRGRPLRVLGSLDRTRDVTDVRQAARAMADLAAAGAQGIVNIGTGRGQTLRAMAAAVAEALDTEVSFTVEPAPGVEPGASLADVRRLRSLIGWSPETDLPALVRRQAAHPPAETPWPDPPRPSAQTVPRSGGRLRRAHEH</sequence>
<dbReference type="InterPro" id="IPR050177">
    <property type="entry name" value="Lipid_A_modif_metabolic_enz"/>
</dbReference>
<dbReference type="SUPFAM" id="SSF51735">
    <property type="entry name" value="NAD(P)-binding Rossmann-fold domains"/>
    <property type="match status" value="1"/>
</dbReference>
<keyword evidence="4" id="KW-1185">Reference proteome</keyword>
<proteinExistence type="predicted"/>
<protein>
    <submittedName>
        <fullName evidence="3">Putative UDP-glucose epimerase YtcB</fullName>
    </submittedName>
</protein>
<dbReference type="Pfam" id="PF01370">
    <property type="entry name" value="Epimerase"/>
    <property type="match status" value="1"/>
</dbReference>
<feature type="domain" description="NAD-dependent epimerase/dehydratase" evidence="2">
    <location>
        <begin position="1"/>
        <end position="223"/>
    </location>
</feature>
<reference evidence="3 4" key="1">
    <citation type="submission" date="2021-01" db="EMBL/GenBank/DDBJ databases">
        <title>Whole genome shotgun sequence of Planobispora siamensis NBRC 107568.</title>
        <authorList>
            <person name="Komaki H."/>
            <person name="Tamura T."/>
        </authorList>
    </citation>
    <scope>NUCLEOTIDE SEQUENCE [LARGE SCALE GENOMIC DNA]</scope>
    <source>
        <strain evidence="3 4">NBRC 107568</strain>
    </source>
</reference>
<comment type="caution">
    <text evidence="3">The sequence shown here is derived from an EMBL/GenBank/DDBJ whole genome shotgun (WGS) entry which is preliminary data.</text>
</comment>
<evidence type="ECO:0000256" key="1">
    <source>
        <dbReference type="SAM" id="MobiDB-lite"/>
    </source>
</evidence>
<feature type="region of interest" description="Disordered" evidence="1">
    <location>
        <begin position="285"/>
        <end position="320"/>
    </location>
</feature>
<dbReference type="EMBL" id="BOOJ01000027">
    <property type="protein sequence ID" value="GIH92524.1"/>
    <property type="molecule type" value="Genomic_DNA"/>
</dbReference>
<dbReference type="InterPro" id="IPR001509">
    <property type="entry name" value="Epimerase_deHydtase"/>
</dbReference>